<evidence type="ECO:0000256" key="1">
    <source>
        <dbReference type="ARBA" id="ARBA00007637"/>
    </source>
</evidence>
<accession>A0A7R7DMM2</accession>
<evidence type="ECO:0000313" key="6">
    <source>
        <dbReference type="EMBL" id="BCJ34484.1"/>
    </source>
</evidence>
<keyword evidence="7" id="KW-1185">Reference proteome</keyword>
<evidence type="ECO:0000256" key="4">
    <source>
        <dbReference type="SAM" id="MobiDB-lite"/>
    </source>
</evidence>
<dbReference type="KEGG" id="atl:Athai_19870"/>
<comment type="similarity">
    <text evidence="1">Belongs to the NAD(P)-dependent epimerase/dehydratase family.</text>
</comment>
<dbReference type="Gene3D" id="3.40.50.720">
    <property type="entry name" value="NAD(P)-binding Rossmann-like Domain"/>
    <property type="match status" value="1"/>
</dbReference>
<sequence>MPGNGRDGSIVTETVLVTGAAGTVGALLRPRLARPGRRLRLLDRAEQPPAGPGEQVELVTASVTDLAAMTAACRGAAALIHLGGISREAPWEQILAVNIDGTRTVLEAARLAGVPRVILASSNHAVGMRPVSDAGDAGFPAESTPRPDTYYGVSKVAVEALGSLYHDRFGLDVVCIRIGSCFPEPPGIRGLATWLSPDDGARLFEACLSAPSPGFRVVWGASANTRGHYSLAEARALGYSPRDDAERFAERILAESSPAPGDELLGGGFTTTPVGEPN</sequence>
<dbReference type="EMBL" id="AP023355">
    <property type="protein sequence ID" value="BCJ34484.1"/>
    <property type="molecule type" value="Genomic_DNA"/>
</dbReference>
<reference evidence="6 7" key="1">
    <citation type="submission" date="2020-08" db="EMBL/GenBank/DDBJ databases">
        <title>Whole genome shotgun sequence of Actinocatenispora thailandica NBRC 105041.</title>
        <authorList>
            <person name="Komaki H."/>
            <person name="Tamura T."/>
        </authorList>
    </citation>
    <scope>NUCLEOTIDE SEQUENCE [LARGE SCALE GENOMIC DNA]</scope>
    <source>
        <strain evidence="6 7">NBRC 105041</strain>
    </source>
</reference>
<dbReference type="PANTHER" id="PTHR43103:SF5">
    <property type="entry name" value="4-EPIMERASE, PUTATIVE (AFU_ORTHOLOGUE AFUA_7G00360)-RELATED"/>
    <property type="match status" value="1"/>
</dbReference>
<keyword evidence="3" id="KW-0520">NAD</keyword>
<feature type="region of interest" description="Disordered" evidence="4">
    <location>
        <begin position="256"/>
        <end position="278"/>
    </location>
</feature>
<dbReference type="InterPro" id="IPR001509">
    <property type="entry name" value="Epimerase_deHydtase"/>
</dbReference>
<dbReference type="SUPFAM" id="SSF51735">
    <property type="entry name" value="NAD(P)-binding Rossmann-fold domains"/>
    <property type="match status" value="1"/>
</dbReference>
<evidence type="ECO:0000313" key="7">
    <source>
        <dbReference type="Proteomes" id="UP000611640"/>
    </source>
</evidence>
<evidence type="ECO:0000259" key="5">
    <source>
        <dbReference type="Pfam" id="PF01370"/>
    </source>
</evidence>
<dbReference type="PANTHER" id="PTHR43103">
    <property type="entry name" value="NUCLEOSIDE-DIPHOSPHATE-SUGAR EPIMERASE"/>
    <property type="match status" value="1"/>
</dbReference>
<protein>
    <submittedName>
        <fullName evidence="6">NAD-dependent dehydratase</fullName>
    </submittedName>
</protein>
<evidence type="ECO:0000256" key="3">
    <source>
        <dbReference type="ARBA" id="ARBA00023027"/>
    </source>
</evidence>
<dbReference type="Pfam" id="PF01370">
    <property type="entry name" value="Epimerase"/>
    <property type="match status" value="1"/>
</dbReference>
<name>A0A7R7DMM2_9ACTN</name>
<gene>
    <name evidence="6" type="ORF">Athai_19870</name>
</gene>
<dbReference type="Proteomes" id="UP000611640">
    <property type="component" value="Chromosome"/>
</dbReference>
<dbReference type="InterPro" id="IPR036291">
    <property type="entry name" value="NAD(P)-bd_dom_sf"/>
</dbReference>
<feature type="domain" description="NAD-dependent epimerase/dehydratase" evidence="5">
    <location>
        <begin position="15"/>
        <end position="180"/>
    </location>
</feature>
<dbReference type="AlphaFoldDB" id="A0A7R7DMM2"/>
<dbReference type="GO" id="GO:0016491">
    <property type="term" value="F:oxidoreductase activity"/>
    <property type="evidence" value="ECO:0007669"/>
    <property type="project" value="UniProtKB-KW"/>
</dbReference>
<organism evidence="6 7">
    <name type="scientific">Actinocatenispora thailandica</name>
    <dbReference type="NCBI Taxonomy" id="227318"/>
    <lineage>
        <taxon>Bacteria</taxon>
        <taxon>Bacillati</taxon>
        <taxon>Actinomycetota</taxon>
        <taxon>Actinomycetes</taxon>
        <taxon>Micromonosporales</taxon>
        <taxon>Micromonosporaceae</taxon>
        <taxon>Actinocatenispora</taxon>
    </lineage>
</organism>
<keyword evidence="2" id="KW-0560">Oxidoreductase</keyword>
<proteinExistence type="inferred from homology"/>
<evidence type="ECO:0000256" key="2">
    <source>
        <dbReference type="ARBA" id="ARBA00023002"/>
    </source>
</evidence>